<feature type="transmembrane region" description="Helical" evidence="7">
    <location>
        <begin position="42"/>
        <end position="67"/>
    </location>
</feature>
<dbReference type="SUPFAM" id="SSF161098">
    <property type="entry name" value="MetI-like"/>
    <property type="match status" value="2"/>
</dbReference>
<evidence type="ECO:0000313" key="9">
    <source>
        <dbReference type="EMBL" id="PVZ71948.1"/>
    </source>
</evidence>
<evidence type="ECO:0000256" key="4">
    <source>
        <dbReference type="ARBA" id="ARBA00022692"/>
    </source>
</evidence>
<evidence type="ECO:0000256" key="2">
    <source>
        <dbReference type="ARBA" id="ARBA00022448"/>
    </source>
</evidence>
<dbReference type="InterPro" id="IPR035906">
    <property type="entry name" value="MetI-like_sf"/>
</dbReference>
<dbReference type="Pfam" id="PF00528">
    <property type="entry name" value="BPD_transp_1"/>
    <property type="match status" value="1"/>
</dbReference>
<gene>
    <name evidence="9" type="ORF">DC094_02690</name>
</gene>
<dbReference type="RefSeq" id="WP_116685537.1">
    <property type="nucleotide sequence ID" value="NZ_CAWNYD010000001.1"/>
</dbReference>
<dbReference type="OrthoDB" id="7852521at2"/>
<keyword evidence="4 7" id="KW-0812">Transmembrane</keyword>
<evidence type="ECO:0000256" key="6">
    <source>
        <dbReference type="ARBA" id="ARBA00023136"/>
    </source>
</evidence>
<feature type="transmembrane region" description="Helical" evidence="7">
    <location>
        <begin position="233"/>
        <end position="256"/>
    </location>
</feature>
<evidence type="ECO:0000256" key="1">
    <source>
        <dbReference type="ARBA" id="ARBA00004651"/>
    </source>
</evidence>
<sequence length="541" mass="60580">MAIAKMIIWLLLLPVVAGTALTLSNALNWQIWPVLFQTPALFSMLGLTLWVALASTFLSLATAFCFISIRSKWFRGRSIISPVLAIPHSAIAIGVLFLLAPSGWIMRLVAQLMGWDIPPDWLSVRDPYGFSLIVALWLKEAPFLILMSINGCSQLPINKLLVTGRSLGYHPFQCWFKLIWPQLYLIIRSPLFIVLLFSISVVEVPLIIGPNLPPVFQVQLLHWLQDPLLESEALAAAASLLLVSLSAIAVIIWLLSEKLFKTAFKRFWLFNTTRSKPNRVLAMLFHGLSILPLALAGLALIVIVLRSFSWRWPFPDLLPQLTTKSWERYLEQLLPVLADSLTIGFISTTIGLALSILVLQSGLKIKKTQKVVLYLPLILPQLIFIPGIQKLLLWSSIDGYLLTVALIHLLFVFPYCMLSLSGPWQQLDPRLLLTARALGRTPWQALLQIRLPMMLQPLLTTFALGFAVSCALYIPTLFAGSGRVSTLMTEAVALSSGGNRRLLALYACLQMLAPVVIWLLAIWLPRFFYRHRSQLLLNGKP</sequence>
<feature type="transmembrane region" description="Helical" evidence="7">
    <location>
        <begin position="400"/>
        <end position="420"/>
    </location>
</feature>
<keyword evidence="3" id="KW-1003">Cell membrane</keyword>
<keyword evidence="5 7" id="KW-1133">Transmembrane helix</keyword>
<evidence type="ECO:0000259" key="8">
    <source>
        <dbReference type="PROSITE" id="PS50928"/>
    </source>
</evidence>
<dbReference type="GO" id="GO:0005886">
    <property type="term" value="C:plasma membrane"/>
    <property type="evidence" value="ECO:0007669"/>
    <property type="project" value="UniProtKB-SubCell"/>
</dbReference>
<organism evidence="9 10">
    <name type="scientific">Pelagibaculum spongiae</name>
    <dbReference type="NCBI Taxonomy" id="2080658"/>
    <lineage>
        <taxon>Bacteria</taxon>
        <taxon>Pseudomonadati</taxon>
        <taxon>Pseudomonadota</taxon>
        <taxon>Gammaproteobacteria</taxon>
        <taxon>Oceanospirillales</taxon>
        <taxon>Pelagibaculum</taxon>
    </lineage>
</organism>
<dbReference type="InterPro" id="IPR000515">
    <property type="entry name" value="MetI-like"/>
</dbReference>
<dbReference type="PANTHER" id="PTHR30183">
    <property type="entry name" value="MOLYBDENUM TRANSPORT SYSTEM PERMEASE PROTEIN MODB"/>
    <property type="match status" value="1"/>
</dbReference>
<proteinExistence type="inferred from homology"/>
<feature type="transmembrane region" description="Helical" evidence="7">
    <location>
        <begin position="503"/>
        <end position="524"/>
    </location>
</feature>
<feature type="domain" description="ABC transmembrane type-1" evidence="8">
    <location>
        <begin position="337"/>
        <end position="521"/>
    </location>
</feature>
<feature type="transmembrane region" description="Helical" evidence="7">
    <location>
        <begin position="336"/>
        <end position="359"/>
    </location>
</feature>
<dbReference type="PANTHER" id="PTHR30183:SF6">
    <property type="entry name" value="INNER MEMBRANE ABC TRANSPORTER PERMEASE PROTEIN YNJC"/>
    <property type="match status" value="1"/>
</dbReference>
<keyword evidence="10" id="KW-1185">Reference proteome</keyword>
<feature type="transmembrane region" description="Helical" evidence="7">
    <location>
        <begin position="280"/>
        <end position="305"/>
    </location>
</feature>
<comment type="similarity">
    <text evidence="7">Belongs to the binding-protein-dependent transport system permease family.</text>
</comment>
<protein>
    <submittedName>
        <fullName evidence="9">ABC transporter permease</fullName>
    </submittedName>
</protein>
<name>A0A2V1H3Z9_9GAMM</name>
<feature type="transmembrane region" description="Helical" evidence="7">
    <location>
        <begin position="191"/>
        <end position="213"/>
    </location>
</feature>
<dbReference type="Gene3D" id="1.10.3720.10">
    <property type="entry name" value="MetI-like"/>
    <property type="match status" value="2"/>
</dbReference>
<accession>A0A2V1H3Z9</accession>
<dbReference type="AlphaFoldDB" id="A0A2V1H3Z9"/>
<dbReference type="GO" id="GO:0055085">
    <property type="term" value="P:transmembrane transport"/>
    <property type="evidence" value="ECO:0007669"/>
    <property type="project" value="InterPro"/>
</dbReference>
<keyword evidence="2 7" id="KW-0813">Transport</keyword>
<dbReference type="EMBL" id="QDDL01000001">
    <property type="protein sequence ID" value="PVZ71948.1"/>
    <property type="molecule type" value="Genomic_DNA"/>
</dbReference>
<comment type="subcellular location">
    <subcellularLocation>
        <location evidence="1 7">Cell membrane</location>
        <topology evidence="1 7">Multi-pass membrane protein</topology>
    </subcellularLocation>
</comment>
<feature type="transmembrane region" description="Helical" evidence="7">
    <location>
        <begin position="371"/>
        <end position="388"/>
    </location>
</feature>
<dbReference type="Proteomes" id="UP000244906">
    <property type="component" value="Unassembled WGS sequence"/>
</dbReference>
<evidence type="ECO:0000256" key="3">
    <source>
        <dbReference type="ARBA" id="ARBA00022475"/>
    </source>
</evidence>
<feature type="transmembrane region" description="Helical" evidence="7">
    <location>
        <begin position="458"/>
        <end position="478"/>
    </location>
</feature>
<dbReference type="CDD" id="cd06261">
    <property type="entry name" value="TM_PBP2"/>
    <property type="match status" value="1"/>
</dbReference>
<evidence type="ECO:0000256" key="7">
    <source>
        <dbReference type="RuleBase" id="RU363032"/>
    </source>
</evidence>
<evidence type="ECO:0000256" key="5">
    <source>
        <dbReference type="ARBA" id="ARBA00022989"/>
    </source>
</evidence>
<feature type="transmembrane region" description="Helical" evidence="7">
    <location>
        <begin position="79"/>
        <end position="100"/>
    </location>
</feature>
<evidence type="ECO:0000313" key="10">
    <source>
        <dbReference type="Proteomes" id="UP000244906"/>
    </source>
</evidence>
<feature type="transmembrane region" description="Helical" evidence="7">
    <location>
        <begin position="128"/>
        <end position="149"/>
    </location>
</feature>
<feature type="domain" description="ABC transmembrane type-1" evidence="8">
    <location>
        <begin position="45"/>
        <end position="253"/>
    </location>
</feature>
<reference evidence="9 10" key="1">
    <citation type="submission" date="2018-04" db="EMBL/GenBank/DDBJ databases">
        <title>Thalassorhabdus spongiae gen. nov., sp. nov., isolated from a marine sponge in South-West Iceland.</title>
        <authorList>
            <person name="Knobloch S."/>
            <person name="Daussin A."/>
            <person name="Johannsson R."/>
            <person name="Marteinsson V.T."/>
        </authorList>
    </citation>
    <scope>NUCLEOTIDE SEQUENCE [LARGE SCALE GENOMIC DNA]</scope>
    <source>
        <strain evidence="9 10">Hp12</strain>
    </source>
</reference>
<keyword evidence="6 7" id="KW-0472">Membrane</keyword>
<comment type="caution">
    <text evidence="9">The sequence shown here is derived from an EMBL/GenBank/DDBJ whole genome shotgun (WGS) entry which is preliminary data.</text>
</comment>
<dbReference type="PROSITE" id="PS50928">
    <property type="entry name" value="ABC_TM1"/>
    <property type="match status" value="2"/>
</dbReference>